<accession>A0A1M5E1W5</accession>
<reference evidence="1 2" key="1">
    <citation type="submission" date="2016-11" db="EMBL/GenBank/DDBJ databases">
        <authorList>
            <person name="Jaros S."/>
            <person name="Januszkiewicz K."/>
            <person name="Wedrychowicz H."/>
        </authorList>
    </citation>
    <scope>NUCLEOTIDE SEQUENCE [LARGE SCALE GENOMIC DNA]</scope>
    <source>
        <strain evidence="1 2">DSM 26897</strain>
    </source>
</reference>
<keyword evidence="2" id="KW-1185">Reference proteome</keyword>
<organism evidence="1 2">
    <name type="scientific">Cnuella takakiae</name>
    <dbReference type="NCBI Taxonomy" id="1302690"/>
    <lineage>
        <taxon>Bacteria</taxon>
        <taxon>Pseudomonadati</taxon>
        <taxon>Bacteroidota</taxon>
        <taxon>Chitinophagia</taxon>
        <taxon>Chitinophagales</taxon>
        <taxon>Chitinophagaceae</taxon>
        <taxon>Cnuella</taxon>
    </lineage>
</organism>
<dbReference type="EMBL" id="FQUO01000011">
    <property type="protein sequence ID" value="SHF73229.1"/>
    <property type="molecule type" value="Genomic_DNA"/>
</dbReference>
<proteinExistence type="predicted"/>
<sequence length="81" mass="9368">MAWGDGEAAFFYPRRPSVLGSADFWACHAAEVVHKIVRLSDYERALYVQRGRRNSDRFNLQVTLDKLETIYHSILEHSNKG</sequence>
<evidence type="ECO:0000313" key="1">
    <source>
        <dbReference type="EMBL" id="SHF73229.1"/>
    </source>
</evidence>
<dbReference type="Proteomes" id="UP000184368">
    <property type="component" value="Unassembled WGS sequence"/>
</dbReference>
<dbReference type="AlphaFoldDB" id="A0A1M5E1W5"/>
<evidence type="ECO:0000313" key="2">
    <source>
        <dbReference type="Proteomes" id="UP000184368"/>
    </source>
</evidence>
<protein>
    <submittedName>
        <fullName evidence="1">Uncharacterized protein</fullName>
    </submittedName>
</protein>
<name>A0A1M5E1W5_9BACT</name>
<gene>
    <name evidence="1" type="ORF">SAMN05444008_111173</name>
</gene>